<dbReference type="PANTHER" id="PTHR20208:SF10">
    <property type="entry name" value="STRUCTURE-SPECIFIC ENDONUCLEASE SUBUNIT SLX1"/>
    <property type="match status" value="1"/>
</dbReference>
<dbReference type="AlphaFoldDB" id="A0A8V5H2H3"/>
<reference evidence="11" key="2">
    <citation type="submission" date="2025-08" db="UniProtKB">
        <authorList>
            <consortium name="Ensembl"/>
        </authorList>
    </citation>
    <scope>IDENTIFICATION</scope>
</reference>
<keyword evidence="5 8" id="KW-0233">DNA recombination</keyword>
<comment type="subunit">
    <text evidence="8">Forms a heterodimer with SLX4.</text>
</comment>
<evidence type="ECO:0000256" key="4">
    <source>
        <dbReference type="ARBA" id="ARBA00022801"/>
    </source>
</evidence>
<evidence type="ECO:0000256" key="2">
    <source>
        <dbReference type="ARBA" id="ARBA00022759"/>
    </source>
</evidence>
<reference evidence="11" key="1">
    <citation type="submission" date="2020-03" db="EMBL/GenBank/DDBJ databases">
        <title>Melopsittacus undulatus (budgerigar) genome, bMelUnd1, maternal haplotype with Z.</title>
        <authorList>
            <person name="Gedman G."/>
            <person name="Mountcastle J."/>
            <person name="Haase B."/>
            <person name="Formenti G."/>
            <person name="Wright T."/>
            <person name="Apodaca J."/>
            <person name="Pelan S."/>
            <person name="Chow W."/>
            <person name="Rhie A."/>
            <person name="Howe K."/>
            <person name="Fedrigo O."/>
            <person name="Jarvis E.D."/>
        </authorList>
    </citation>
    <scope>NUCLEOTIDE SEQUENCE [LARGE SCALE GENOMIC DNA]</scope>
</reference>
<dbReference type="InterPro" id="IPR000305">
    <property type="entry name" value="GIY-YIG_endonuc"/>
</dbReference>
<keyword evidence="7 8" id="KW-0539">Nucleus</keyword>
<keyword evidence="6 8" id="KW-0234">DNA repair</keyword>
<accession>A0A8V5H2H3</accession>
<comment type="function">
    <text evidence="8">Catalytic subunit of the SLX1-SLX4 structure-specific endonuclease that resolves DNA secondary structures generated during DNA repair and recombination. Has endonuclease activity towards branched DNA substrates, introducing single-strand cuts in duplex DNA close to junctions with ss-DNA.</text>
</comment>
<dbReference type="InterPro" id="IPR027520">
    <property type="entry name" value="Slx1"/>
</dbReference>
<keyword evidence="12" id="KW-1185">Reference proteome</keyword>
<dbReference type="GO" id="GO:0008821">
    <property type="term" value="F:crossover junction DNA endonuclease activity"/>
    <property type="evidence" value="ECO:0007669"/>
    <property type="project" value="TreeGrafter"/>
</dbReference>
<feature type="region of interest" description="Disordered" evidence="9">
    <location>
        <begin position="314"/>
        <end position="360"/>
    </location>
</feature>
<dbReference type="GO" id="GO:0000724">
    <property type="term" value="P:double-strand break repair via homologous recombination"/>
    <property type="evidence" value="ECO:0007669"/>
    <property type="project" value="TreeGrafter"/>
</dbReference>
<evidence type="ECO:0000313" key="11">
    <source>
        <dbReference type="Ensembl" id="ENSMUNP00000024429.1"/>
    </source>
</evidence>
<feature type="domain" description="GIY-YIG" evidence="10">
    <location>
        <begin position="187"/>
        <end position="266"/>
    </location>
</feature>
<dbReference type="Ensembl" id="ENSMUNT00000032842.1">
    <property type="protein sequence ID" value="ENSMUNP00000024429.1"/>
    <property type="gene ID" value="ENSMUNG00000022164.1"/>
</dbReference>
<comment type="similarity">
    <text evidence="8">Belongs to the SLX1 family.</text>
</comment>
<dbReference type="InterPro" id="IPR050381">
    <property type="entry name" value="SLX1_endonuclease"/>
</dbReference>
<feature type="zinc finger region" description="SLX1-type" evidence="8">
    <location>
        <begin position="364"/>
        <end position="416"/>
    </location>
</feature>
<dbReference type="GO" id="GO:0008270">
    <property type="term" value="F:zinc ion binding"/>
    <property type="evidence" value="ECO:0007669"/>
    <property type="project" value="UniProtKB-KW"/>
</dbReference>
<protein>
    <recommendedName>
        <fullName evidence="10">GIY-YIG domain-containing protein</fullName>
    </recommendedName>
</protein>
<dbReference type="HAMAP" id="MF_03100">
    <property type="entry name" value="Endonuc_su_Slx1"/>
    <property type="match status" value="1"/>
</dbReference>
<dbReference type="PROSITE" id="PS50164">
    <property type="entry name" value="GIY_YIG"/>
    <property type="match status" value="1"/>
</dbReference>
<keyword evidence="8" id="KW-0862">Zinc</keyword>
<evidence type="ECO:0000313" key="12">
    <source>
        <dbReference type="Proteomes" id="UP000694405"/>
    </source>
</evidence>
<proteinExistence type="inferred from homology"/>
<dbReference type="GO" id="GO:0017108">
    <property type="term" value="F:5'-flap endonuclease activity"/>
    <property type="evidence" value="ECO:0007669"/>
    <property type="project" value="InterPro"/>
</dbReference>
<evidence type="ECO:0000259" key="10">
    <source>
        <dbReference type="PROSITE" id="PS50164"/>
    </source>
</evidence>
<evidence type="ECO:0000256" key="9">
    <source>
        <dbReference type="SAM" id="MobiDB-lite"/>
    </source>
</evidence>
<evidence type="ECO:0000256" key="1">
    <source>
        <dbReference type="ARBA" id="ARBA00022722"/>
    </source>
</evidence>
<dbReference type="Pfam" id="PF01541">
    <property type="entry name" value="GIY-YIG"/>
    <property type="match status" value="1"/>
</dbReference>
<keyword evidence="8" id="KW-0479">Metal-binding</keyword>
<sequence>MGLWGVLSRRGALWVHWAPPSCVRTPTLASWMPPSLSAQPPVHCGLKSAAILYPYPPHRCHTGAAILRPYNPRCIVGKRAPPSCIRTLTVSHGRRHLVPYNPRCIVGKRAPPSCIRTTRGALWVKMAPPSCTRTLTVSHGRRHLVSVHPQCIVGTLGAAILSPPNPRCIVVAAILLPAAVHCGPMARLRAVYALRARGGAAYVGFTVAPARRLRQHNGGRGKGGARRTARAGPWEMELYVYGFPSDVAALRFEWAWQHPSLSRRLPPVTPRRPREQPISFALRVLPLLLRAPPWSRLPLRLRWLRPLPGPRPPLLPAPPPHVVQEEGPLTPPKGKGGRGRRRRPRPLGAEATPTEEEDTPTPACAVCGEGCGPAPPPLRCPRPPCPMAAHPPCLARSFLHHEPRELLPVGGACPSCHTHLLWGDLIRYSLGECDVIEGAEPHVSPAPSMPRPL</sequence>
<keyword evidence="4 8" id="KW-0378">Hydrolase</keyword>
<comment type="subcellular location">
    <subcellularLocation>
        <location evidence="8">Nucleus</location>
    </subcellularLocation>
</comment>
<dbReference type="Gene3D" id="3.30.40.10">
    <property type="entry name" value="Zinc/RING finger domain, C3HC4 (zinc finger)"/>
    <property type="match status" value="1"/>
</dbReference>
<dbReference type="GO" id="GO:0033557">
    <property type="term" value="C:Slx1-Slx4 complex"/>
    <property type="evidence" value="ECO:0007669"/>
    <property type="project" value="UniProtKB-UniRule"/>
</dbReference>
<dbReference type="InterPro" id="IPR048749">
    <property type="entry name" value="SLX1_C"/>
</dbReference>
<organism evidence="11 12">
    <name type="scientific">Melopsittacus undulatus</name>
    <name type="common">Budgerigar</name>
    <name type="synonym">Psittacus undulatus</name>
    <dbReference type="NCBI Taxonomy" id="13146"/>
    <lineage>
        <taxon>Eukaryota</taxon>
        <taxon>Metazoa</taxon>
        <taxon>Chordata</taxon>
        <taxon>Craniata</taxon>
        <taxon>Vertebrata</taxon>
        <taxon>Euteleostomi</taxon>
        <taxon>Archelosauria</taxon>
        <taxon>Archosauria</taxon>
        <taxon>Dinosauria</taxon>
        <taxon>Saurischia</taxon>
        <taxon>Theropoda</taxon>
        <taxon>Coelurosauria</taxon>
        <taxon>Aves</taxon>
        <taxon>Neognathae</taxon>
        <taxon>Neoaves</taxon>
        <taxon>Telluraves</taxon>
        <taxon>Australaves</taxon>
        <taxon>Psittaciformes</taxon>
        <taxon>Psittaculidae</taxon>
        <taxon>Melopsittacus</taxon>
    </lineage>
</organism>
<dbReference type="Pfam" id="PF21202">
    <property type="entry name" value="SLX1_C"/>
    <property type="match status" value="1"/>
</dbReference>
<keyword evidence="3 8" id="KW-0227">DNA damage</keyword>
<comment type="cofactor">
    <cofactor evidence="8">
        <name>a divalent metal cation</name>
        <dbReference type="ChEBI" id="CHEBI:60240"/>
    </cofactor>
</comment>
<dbReference type="InterPro" id="IPR035901">
    <property type="entry name" value="GIY-YIG_endonuc_sf"/>
</dbReference>
<dbReference type="Proteomes" id="UP000694405">
    <property type="component" value="Chromosome 29"/>
</dbReference>
<dbReference type="PANTHER" id="PTHR20208">
    <property type="entry name" value="STRUCTURE-SPECIFIC ENDONUCLEASE SUBUNIT SLX1"/>
    <property type="match status" value="1"/>
</dbReference>
<dbReference type="InterPro" id="IPR013083">
    <property type="entry name" value="Znf_RING/FYVE/PHD"/>
</dbReference>
<evidence type="ECO:0000256" key="5">
    <source>
        <dbReference type="ARBA" id="ARBA00023172"/>
    </source>
</evidence>
<keyword evidence="2 8" id="KW-0255">Endonuclease</keyword>
<evidence type="ECO:0000256" key="7">
    <source>
        <dbReference type="ARBA" id="ARBA00023242"/>
    </source>
</evidence>
<keyword evidence="1 8" id="KW-0540">Nuclease</keyword>
<evidence type="ECO:0000256" key="3">
    <source>
        <dbReference type="ARBA" id="ARBA00022763"/>
    </source>
</evidence>
<evidence type="ECO:0000256" key="8">
    <source>
        <dbReference type="HAMAP-Rule" id="MF_03100"/>
    </source>
</evidence>
<name>A0A8V5H2H3_MELUD</name>
<dbReference type="Gene3D" id="3.40.1440.10">
    <property type="entry name" value="GIY-YIG endonuclease"/>
    <property type="match status" value="1"/>
</dbReference>
<keyword evidence="8" id="KW-0863">Zinc-finger</keyword>
<feature type="compositionally biased region" description="Basic residues" evidence="9">
    <location>
        <begin position="335"/>
        <end position="345"/>
    </location>
</feature>
<evidence type="ECO:0000256" key="6">
    <source>
        <dbReference type="ARBA" id="ARBA00023204"/>
    </source>
</evidence>
<gene>
    <name evidence="11" type="primary">LOC117437838</name>
</gene>
<reference evidence="11" key="3">
    <citation type="submission" date="2025-09" db="UniProtKB">
        <authorList>
            <consortium name="Ensembl"/>
        </authorList>
    </citation>
    <scope>IDENTIFICATION</scope>
</reference>